<evidence type="ECO:0000256" key="7">
    <source>
        <dbReference type="PROSITE-ProRule" id="PRU01360"/>
    </source>
</evidence>
<organism evidence="10 11">
    <name type="scientific">Pedobacter flavus</name>
    <dbReference type="NCBI Taxonomy" id="3113906"/>
    <lineage>
        <taxon>Bacteria</taxon>
        <taxon>Pseudomonadati</taxon>
        <taxon>Bacteroidota</taxon>
        <taxon>Sphingobacteriia</taxon>
        <taxon>Sphingobacteriales</taxon>
        <taxon>Sphingobacteriaceae</taxon>
        <taxon>Pedobacter</taxon>
    </lineage>
</organism>
<evidence type="ECO:0000313" key="10">
    <source>
        <dbReference type="EMBL" id="MEE1885876.1"/>
    </source>
</evidence>
<dbReference type="InterPro" id="IPR012910">
    <property type="entry name" value="Plug_dom"/>
</dbReference>
<dbReference type="NCBIfam" id="TIGR04057">
    <property type="entry name" value="SusC_RagA_signa"/>
    <property type="match status" value="1"/>
</dbReference>
<comment type="caution">
    <text evidence="10">The sequence shown here is derived from an EMBL/GenBank/DDBJ whole genome shotgun (WGS) entry which is preliminary data.</text>
</comment>
<feature type="domain" description="TonB-dependent receptor plug" evidence="9">
    <location>
        <begin position="117"/>
        <end position="237"/>
    </location>
</feature>
<dbReference type="Pfam" id="PF07715">
    <property type="entry name" value="Plug"/>
    <property type="match status" value="1"/>
</dbReference>
<dbReference type="PROSITE" id="PS52016">
    <property type="entry name" value="TONB_DEPENDENT_REC_3"/>
    <property type="match status" value="1"/>
</dbReference>
<dbReference type="InterPro" id="IPR037066">
    <property type="entry name" value="Plug_dom_sf"/>
</dbReference>
<evidence type="ECO:0000259" key="9">
    <source>
        <dbReference type="Pfam" id="PF07715"/>
    </source>
</evidence>
<dbReference type="NCBIfam" id="TIGR04056">
    <property type="entry name" value="OMP_RagA_SusC"/>
    <property type="match status" value="1"/>
</dbReference>
<dbReference type="SUPFAM" id="SSF56935">
    <property type="entry name" value="Porins"/>
    <property type="match status" value="1"/>
</dbReference>
<dbReference type="Gene3D" id="2.40.170.20">
    <property type="entry name" value="TonB-dependent receptor, beta-barrel domain"/>
    <property type="match status" value="1"/>
</dbReference>
<keyword evidence="11" id="KW-1185">Reference proteome</keyword>
<dbReference type="SUPFAM" id="SSF49464">
    <property type="entry name" value="Carboxypeptidase regulatory domain-like"/>
    <property type="match status" value="1"/>
</dbReference>
<evidence type="ECO:0000256" key="8">
    <source>
        <dbReference type="SAM" id="SignalP"/>
    </source>
</evidence>
<evidence type="ECO:0000256" key="6">
    <source>
        <dbReference type="ARBA" id="ARBA00023237"/>
    </source>
</evidence>
<keyword evidence="8" id="KW-0732">Signal</keyword>
<keyword evidence="6 7" id="KW-0998">Cell outer membrane</keyword>
<evidence type="ECO:0000256" key="2">
    <source>
        <dbReference type="ARBA" id="ARBA00022448"/>
    </source>
</evidence>
<evidence type="ECO:0000256" key="5">
    <source>
        <dbReference type="ARBA" id="ARBA00023136"/>
    </source>
</evidence>
<name>A0ABU7H3P9_9SPHI</name>
<gene>
    <name evidence="10" type="ORF">VRU49_10650</name>
</gene>
<dbReference type="Proteomes" id="UP001337681">
    <property type="component" value="Unassembled WGS sequence"/>
</dbReference>
<comment type="similarity">
    <text evidence="7">Belongs to the TonB-dependent receptor family.</text>
</comment>
<accession>A0ABU7H3P9</accession>
<dbReference type="InterPro" id="IPR023996">
    <property type="entry name" value="TonB-dep_OMP_SusC/RagA"/>
</dbReference>
<dbReference type="InterPro" id="IPR008969">
    <property type="entry name" value="CarboxyPept-like_regulatory"/>
</dbReference>
<dbReference type="Gene3D" id="2.170.130.10">
    <property type="entry name" value="TonB-dependent receptor, plug domain"/>
    <property type="match status" value="1"/>
</dbReference>
<evidence type="ECO:0000313" key="11">
    <source>
        <dbReference type="Proteomes" id="UP001337681"/>
    </source>
</evidence>
<dbReference type="EMBL" id="JAZDQU010000002">
    <property type="protein sequence ID" value="MEE1885876.1"/>
    <property type="molecule type" value="Genomic_DNA"/>
</dbReference>
<protein>
    <submittedName>
        <fullName evidence="10">SusC/RagA family TonB-linked outer membrane protein</fullName>
    </submittedName>
</protein>
<proteinExistence type="inferred from homology"/>
<dbReference type="InterPro" id="IPR023997">
    <property type="entry name" value="TonB-dep_OMP_SusC/RagA_CS"/>
</dbReference>
<dbReference type="InterPro" id="IPR036942">
    <property type="entry name" value="Beta-barrel_TonB_sf"/>
</dbReference>
<dbReference type="Pfam" id="PF13715">
    <property type="entry name" value="CarbopepD_reg_2"/>
    <property type="match status" value="1"/>
</dbReference>
<keyword evidence="4 7" id="KW-0812">Transmembrane</keyword>
<dbReference type="RefSeq" id="WP_330146767.1">
    <property type="nucleotide sequence ID" value="NZ_JAZDQU010000002.1"/>
</dbReference>
<feature type="signal peptide" evidence="8">
    <location>
        <begin position="1"/>
        <end position="21"/>
    </location>
</feature>
<dbReference type="InterPro" id="IPR039426">
    <property type="entry name" value="TonB-dep_rcpt-like"/>
</dbReference>
<feature type="chain" id="PRO_5045058114" evidence="8">
    <location>
        <begin position="22"/>
        <end position="1069"/>
    </location>
</feature>
<dbReference type="Gene3D" id="2.60.40.1120">
    <property type="entry name" value="Carboxypeptidase-like, regulatory domain"/>
    <property type="match status" value="1"/>
</dbReference>
<evidence type="ECO:0000256" key="4">
    <source>
        <dbReference type="ARBA" id="ARBA00022692"/>
    </source>
</evidence>
<keyword evidence="5 7" id="KW-0472">Membrane</keyword>
<comment type="subcellular location">
    <subcellularLocation>
        <location evidence="1 7">Cell outer membrane</location>
        <topology evidence="1 7">Multi-pass membrane protein</topology>
    </subcellularLocation>
</comment>
<evidence type="ECO:0000256" key="1">
    <source>
        <dbReference type="ARBA" id="ARBA00004571"/>
    </source>
</evidence>
<reference evidence="10 11" key="1">
    <citation type="submission" date="2024-01" db="EMBL/GenBank/DDBJ databases">
        <title>Pedobacter sp. nov., isolated from oil-contaminated soil.</title>
        <authorList>
            <person name="Le N.T.T."/>
        </authorList>
    </citation>
    <scope>NUCLEOTIDE SEQUENCE [LARGE SCALE GENOMIC DNA]</scope>
    <source>
        <strain evidence="10 11">VNH31</strain>
    </source>
</reference>
<sequence>MSRKIILIISCLLLVSVSTFAQLSITGKVTDANSGQGIPGVSIKVKGTSTGTSSNSDGTFALTAPSNAILQVSYLGYEPQEIAVNNRSQINIALTTSTNQLGEVVITALGIKRSEKSLGYATQSVSGENLTLTKEQNVIGSLAGKIAGIQVTGSSGANMGGTQKIKIRSVNSITGGGQPLMVVDGTPIAQSNFAGSENGVDYGNVSQDINPDDIASINVLKGPAASALYGIRGQYGVIIIETKKGSMGPKKVNVNYNSSFSVERVGNFMELQNLYGVGNNQTFLTLANGQKYINGNDESWGPLMDGTPVRMYYSFYPQDAMYGQLTPFVPQPNNIKDFYESGSNLNNHISLSGGNENTTFRFSYTNADIKGVTPNTWLERNNFGLNTSLKITDKLTVGANVNYANNSGQRPTQGYQGSFTGAVQWFQRNIDINRLRNYKYADGTILNWNVNPNTTTGQIVNNKPSDWNNPFFDAYEVLNNDSRDRVFGDINATFQVLPELKLSGFIRSDMFTQNITHKEPLGGRLVDGYQVGKYQNTENNYEFLGQYMKNWGDISLSANVGANLYTVNYSQNYQATNGGLASPGLFTAANSLDRPTSTSFLRKKHLRSMYAMASIGYKDTYFLDASVRNDISSALPSNNNSYVYPSVSGSFVFSELLNSSKLSFGKIRASYAIAGSDLSPYQTAFTYALGSVYPTAAGNINTLLVPDNLKNPNIKPSFAKSFEIGTDLKFFNNRLGLEFTYYEQANENQIINLAVSGSSGFDNTIVNAGRIENKGIELAISARPVQNKFFTWDTNINFARNKNSVPELYPGIAGLELDANVYSSQRVAIRSDVNAAFGTLIGPGYMYDAQGRILLGANAMPLFDPAKNFGSVLPKFTGGILNNFKVWKFDVSAMIDFQKGGQFFSWSRMLSVKSGQAYETAVLNDKGVNVRAPLASGGGYKISGVYGPGIIVGGANVGGQEVSTYVDARDYFRNNIGTRIYDEWLYDATYVKLREVSVGYNFDGKFLEKSPFKTIRLSAIARNPVMIYQKAPKGLDPSELSSGSSSISWIEKGELQTVRSFGLNLNLTF</sequence>
<evidence type="ECO:0000256" key="3">
    <source>
        <dbReference type="ARBA" id="ARBA00022452"/>
    </source>
</evidence>
<keyword evidence="3 7" id="KW-1134">Transmembrane beta strand</keyword>
<keyword evidence="2 7" id="KW-0813">Transport</keyword>